<dbReference type="GO" id="GO:0009952">
    <property type="term" value="P:anterior/posterior pattern specification"/>
    <property type="evidence" value="ECO:0007669"/>
    <property type="project" value="TreeGrafter"/>
</dbReference>
<dbReference type="PRINTS" id="PR00024">
    <property type="entry name" value="HOMEOBOX"/>
</dbReference>
<keyword evidence="5 8" id="KW-0238">DNA-binding</keyword>
<evidence type="ECO:0000256" key="1">
    <source>
        <dbReference type="ARBA" id="ARBA00003263"/>
    </source>
</evidence>
<comment type="function">
    <text evidence="1">Sequence-specific transcription factor which is part of a developmental regulatory system that provides cells with specific positional identities on the anterior-posterior axis.</text>
</comment>
<dbReference type="OrthoDB" id="6159439at2759"/>
<comment type="caution">
    <text evidence="12">The sequence shown here is derived from an EMBL/GenBank/DDBJ whole genome shotgun (WGS) entry which is preliminary data.</text>
</comment>
<dbReference type="Pfam" id="PF00046">
    <property type="entry name" value="Homeodomain"/>
    <property type="match status" value="1"/>
</dbReference>
<evidence type="ECO:0000313" key="13">
    <source>
        <dbReference type="Proteomes" id="UP000225706"/>
    </source>
</evidence>
<reference evidence="13" key="1">
    <citation type="journal article" date="2017" name="bioRxiv">
        <title>Comparative analysis of the genomes of Stylophora pistillata and Acropora digitifera provides evidence for extensive differences between species of corals.</title>
        <authorList>
            <person name="Voolstra C.R."/>
            <person name="Li Y."/>
            <person name="Liew Y.J."/>
            <person name="Baumgarten S."/>
            <person name="Zoccola D."/>
            <person name="Flot J.-F."/>
            <person name="Tambutte S."/>
            <person name="Allemand D."/>
            <person name="Aranda M."/>
        </authorList>
    </citation>
    <scope>NUCLEOTIDE SEQUENCE [LARGE SCALE GENOMIC DNA]</scope>
</reference>
<dbReference type="PROSITE" id="PS50071">
    <property type="entry name" value="HOMEOBOX_2"/>
    <property type="match status" value="1"/>
</dbReference>
<dbReference type="GO" id="GO:0005634">
    <property type="term" value="C:nucleus"/>
    <property type="evidence" value="ECO:0007669"/>
    <property type="project" value="UniProtKB-SubCell"/>
</dbReference>
<dbReference type="InterPro" id="IPR020479">
    <property type="entry name" value="HD_metazoa"/>
</dbReference>
<feature type="compositionally biased region" description="Basic and acidic residues" evidence="10">
    <location>
        <begin position="95"/>
        <end position="114"/>
    </location>
</feature>
<feature type="compositionally biased region" description="Low complexity" evidence="10">
    <location>
        <begin position="48"/>
        <end position="59"/>
    </location>
</feature>
<dbReference type="CDD" id="cd00086">
    <property type="entry name" value="homeodomain"/>
    <property type="match status" value="1"/>
</dbReference>
<feature type="domain" description="Homeobox" evidence="11">
    <location>
        <begin position="130"/>
        <end position="190"/>
    </location>
</feature>
<dbReference type="AlphaFoldDB" id="A0A2B4SXU9"/>
<dbReference type="GO" id="GO:0000978">
    <property type="term" value="F:RNA polymerase II cis-regulatory region sequence-specific DNA binding"/>
    <property type="evidence" value="ECO:0007669"/>
    <property type="project" value="TreeGrafter"/>
</dbReference>
<gene>
    <name evidence="12" type="primary">hoxb5</name>
    <name evidence="12" type="ORF">AWC38_SpisGene1893</name>
</gene>
<organism evidence="12 13">
    <name type="scientific">Stylophora pistillata</name>
    <name type="common">Smooth cauliflower coral</name>
    <dbReference type="NCBI Taxonomy" id="50429"/>
    <lineage>
        <taxon>Eukaryota</taxon>
        <taxon>Metazoa</taxon>
        <taxon>Cnidaria</taxon>
        <taxon>Anthozoa</taxon>
        <taxon>Hexacorallia</taxon>
        <taxon>Scleractinia</taxon>
        <taxon>Astrocoeniina</taxon>
        <taxon>Pocilloporidae</taxon>
        <taxon>Stylophora</taxon>
    </lineage>
</organism>
<dbReference type="GO" id="GO:0000981">
    <property type="term" value="F:DNA-binding transcription factor activity, RNA polymerase II-specific"/>
    <property type="evidence" value="ECO:0007669"/>
    <property type="project" value="InterPro"/>
</dbReference>
<dbReference type="Gene3D" id="1.10.10.60">
    <property type="entry name" value="Homeodomain-like"/>
    <property type="match status" value="1"/>
</dbReference>
<feature type="DNA-binding region" description="Homeobox" evidence="8">
    <location>
        <begin position="132"/>
        <end position="191"/>
    </location>
</feature>
<dbReference type="STRING" id="50429.A0A2B4SXU9"/>
<evidence type="ECO:0000256" key="6">
    <source>
        <dbReference type="ARBA" id="ARBA00023155"/>
    </source>
</evidence>
<evidence type="ECO:0000256" key="9">
    <source>
        <dbReference type="RuleBase" id="RU000682"/>
    </source>
</evidence>
<dbReference type="PANTHER" id="PTHR45664">
    <property type="entry name" value="PROTEIN ZERKNUELLT 1-RELATED"/>
    <property type="match status" value="1"/>
</dbReference>
<dbReference type="InterPro" id="IPR001356">
    <property type="entry name" value="HD"/>
</dbReference>
<dbReference type="SMART" id="SM00389">
    <property type="entry name" value="HOX"/>
    <property type="match status" value="1"/>
</dbReference>
<protein>
    <submittedName>
        <fullName evidence="12">Homeobox protein Hox-B5</fullName>
    </submittedName>
</protein>
<feature type="region of interest" description="Disordered" evidence="10">
    <location>
        <begin position="47"/>
        <end position="127"/>
    </location>
</feature>
<feature type="compositionally biased region" description="Polar residues" evidence="10">
    <location>
        <begin position="60"/>
        <end position="94"/>
    </location>
</feature>
<name>A0A2B4SXU9_STYPI</name>
<dbReference type="PANTHER" id="PTHR45664:SF11">
    <property type="entry name" value="HOMEOBOX PROTEIN HOX-B3"/>
    <property type="match status" value="1"/>
</dbReference>
<dbReference type="InterPro" id="IPR009057">
    <property type="entry name" value="Homeodomain-like_sf"/>
</dbReference>
<dbReference type="EMBL" id="LSMT01000014">
    <property type="protein sequence ID" value="PFX33247.1"/>
    <property type="molecule type" value="Genomic_DNA"/>
</dbReference>
<keyword evidence="13" id="KW-1185">Reference proteome</keyword>
<evidence type="ECO:0000256" key="2">
    <source>
        <dbReference type="ARBA" id="ARBA00004123"/>
    </source>
</evidence>
<keyword evidence="6 8" id="KW-0371">Homeobox</keyword>
<keyword evidence="4" id="KW-0217">Developmental protein</keyword>
<comment type="subcellular location">
    <subcellularLocation>
        <location evidence="2 8 9">Nucleus</location>
    </subcellularLocation>
</comment>
<evidence type="ECO:0000256" key="10">
    <source>
        <dbReference type="SAM" id="MobiDB-lite"/>
    </source>
</evidence>
<dbReference type="InterPro" id="IPR017970">
    <property type="entry name" value="Homeobox_CS"/>
</dbReference>
<proteinExistence type="inferred from homology"/>
<keyword evidence="7 8" id="KW-0539">Nucleus</keyword>
<evidence type="ECO:0000256" key="5">
    <source>
        <dbReference type="ARBA" id="ARBA00023125"/>
    </source>
</evidence>
<evidence type="ECO:0000313" key="12">
    <source>
        <dbReference type="EMBL" id="PFX33247.1"/>
    </source>
</evidence>
<sequence length="207" mass="24093">MDCFYQANQRIRPPPYFNTSPIMYGYGVPSYYSPPFCPLNRNSQVHRPPIISTSPPLSIANSVTNSESSTSPLSVGSQTPPESPGENSTDTQESSEIHDEVCQSAKDASESEEKTDGEDDKDVPWHYKQPFKHRRRVAYKRNQILELEKEFHFTRYLTKERRSEMATMLQLSERQIKIWFQNRRMKWKKDNKPVIPTSRGMRRGCTR</sequence>
<dbReference type="PROSITE" id="PS00027">
    <property type="entry name" value="HOMEOBOX_1"/>
    <property type="match status" value="1"/>
</dbReference>
<evidence type="ECO:0000256" key="7">
    <source>
        <dbReference type="ARBA" id="ARBA00023242"/>
    </source>
</evidence>
<evidence type="ECO:0000256" key="8">
    <source>
        <dbReference type="PROSITE-ProRule" id="PRU00108"/>
    </source>
</evidence>
<comment type="similarity">
    <text evidence="3">Belongs to the Antp homeobox family.</text>
</comment>
<accession>A0A2B4SXU9</accession>
<evidence type="ECO:0000256" key="3">
    <source>
        <dbReference type="ARBA" id="ARBA00009107"/>
    </source>
</evidence>
<evidence type="ECO:0000256" key="4">
    <source>
        <dbReference type="ARBA" id="ARBA00022473"/>
    </source>
</evidence>
<dbReference type="Proteomes" id="UP000225706">
    <property type="component" value="Unassembled WGS sequence"/>
</dbReference>
<evidence type="ECO:0000259" key="11">
    <source>
        <dbReference type="PROSITE" id="PS50071"/>
    </source>
</evidence>
<dbReference type="SUPFAM" id="SSF46689">
    <property type="entry name" value="Homeodomain-like"/>
    <property type="match status" value="1"/>
</dbReference>